<proteinExistence type="predicted"/>
<gene>
    <name evidence="2" type="ORF">DHW61_06445</name>
</gene>
<sequence>MAALTSYSSYHFQRIFNYITGIPLSEYIQYMRDGIYVSDQYVRLHILAGQWAIFSANDCEVSALWARIYSEWLPNSGYELINKTAFEMYYGNHRKGEKRGEIWVPIKHKTTVPSSFNRALELRKGLSNRACQLSIGNFDMEEVYNAHIEKKGWPEHGSIYHLTAPTKVTNHYRKQK</sequence>
<dbReference type="InterPro" id="IPR029442">
    <property type="entry name" value="GyrI-like"/>
</dbReference>
<dbReference type="Gene3D" id="3.20.80.10">
    <property type="entry name" value="Regulatory factor, effector binding domain"/>
    <property type="match status" value="1"/>
</dbReference>
<protein>
    <recommendedName>
        <fullName evidence="1">GyrI-like small molecule binding domain-containing protein</fullName>
    </recommendedName>
</protein>
<reference evidence="2 3" key="1">
    <citation type="journal article" date="2018" name="Nat. Biotechnol.">
        <title>A standardized bacterial taxonomy based on genome phylogeny substantially revises the tree of life.</title>
        <authorList>
            <person name="Parks D.H."/>
            <person name="Chuvochina M."/>
            <person name="Waite D.W."/>
            <person name="Rinke C."/>
            <person name="Skarshewski A."/>
            <person name="Chaumeil P.A."/>
            <person name="Hugenholtz P."/>
        </authorList>
    </citation>
    <scope>NUCLEOTIDE SEQUENCE [LARGE SCALE GENOMIC DNA]</scope>
    <source>
        <strain evidence="2">UBA11728</strain>
    </source>
</reference>
<dbReference type="Pfam" id="PF06445">
    <property type="entry name" value="GyrI-like"/>
    <property type="match status" value="1"/>
</dbReference>
<evidence type="ECO:0000313" key="3">
    <source>
        <dbReference type="Proteomes" id="UP000262969"/>
    </source>
</evidence>
<dbReference type="Proteomes" id="UP000262969">
    <property type="component" value="Unassembled WGS sequence"/>
</dbReference>
<dbReference type="EMBL" id="DPVV01000215">
    <property type="protein sequence ID" value="HCL02046.1"/>
    <property type="molecule type" value="Genomic_DNA"/>
</dbReference>
<dbReference type="SUPFAM" id="SSF55136">
    <property type="entry name" value="Probable bacterial effector-binding domain"/>
    <property type="match status" value="1"/>
</dbReference>
<accession>A0A3D2X501</accession>
<feature type="domain" description="GyrI-like small molecule binding" evidence="1">
    <location>
        <begin position="37"/>
        <end position="107"/>
    </location>
</feature>
<dbReference type="AlphaFoldDB" id="A0A3D2X501"/>
<dbReference type="InterPro" id="IPR011256">
    <property type="entry name" value="Reg_factor_effector_dom_sf"/>
</dbReference>
<comment type="caution">
    <text evidence="2">The sequence shown here is derived from an EMBL/GenBank/DDBJ whole genome shotgun (WGS) entry which is preliminary data.</text>
</comment>
<evidence type="ECO:0000259" key="1">
    <source>
        <dbReference type="Pfam" id="PF06445"/>
    </source>
</evidence>
<name>A0A3D2X501_9FIRM</name>
<evidence type="ECO:0000313" key="2">
    <source>
        <dbReference type="EMBL" id="HCL02046.1"/>
    </source>
</evidence>
<organism evidence="2 3">
    <name type="scientific">Lachnoclostridium phytofermentans</name>
    <dbReference type="NCBI Taxonomy" id="66219"/>
    <lineage>
        <taxon>Bacteria</taxon>
        <taxon>Bacillati</taxon>
        <taxon>Bacillota</taxon>
        <taxon>Clostridia</taxon>
        <taxon>Lachnospirales</taxon>
        <taxon>Lachnospiraceae</taxon>
    </lineage>
</organism>